<dbReference type="SMART" id="SM00342">
    <property type="entry name" value="HTH_ARAC"/>
    <property type="match status" value="1"/>
</dbReference>
<dbReference type="STRING" id="1117707.VQ7734_00992"/>
<evidence type="ECO:0000313" key="5">
    <source>
        <dbReference type="EMBL" id="SHO55273.1"/>
    </source>
</evidence>
<dbReference type="RefSeq" id="WP_073580170.1">
    <property type="nucleotide sequence ID" value="NZ_AP024897.1"/>
</dbReference>
<dbReference type="Pfam" id="PF12833">
    <property type="entry name" value="HTH_18"/>
    <property type="match status" value="1"/>
</dbReference>
<sequence>MSEFSGNPYILVPEFALLSSLPAHQLKRFETALNLMHSESGQQLCWEQIAEQSAISPYHFHRQFTQLFHETPGQYLSRVRLQRAVSLLLSSPEQKITAVAFATGYSSSQALAKVIKRELGLTARAVRQMAKTATPEQTAALLSGLAHPQASDASEYQMAHDLPCERIWYPVRYIKKRHQPDFDWDDVIQSWQASSQKLCCITPVAELDRPWQDIRYTVGEIQESVVFSDDVLPEGYYLCSLVYLTSDVAYIAAIEGLFAQASTPGYEIDEAGNFIEQIIDVEPGESGGVTFMFQCLLK</sequence>
<dbReference type="PROSITE" id="PS00041">
    <property type="entry name" value="HTH_ARAC_FAMILY_1"/>
    <property type="match status" value="1"/>
</dbReference>
<dbReference type="GO" id="GO:0043565">
    <property type="term" value="F:sequence-specific DNA binding"/>
    <property type="evidence" value="ECO:0007669"/>
    <property type="project" value="InterPro"/>
</dbReference>
<protein>
    <submittedName>
        <fullName evidence="5">HTH-type transcriptional activator RhaS</fullName>
    </submittedName>
</protein>
<dbReference type="InterPro" id="IPR018062">
    <property type="entry name" value="HTH_AraC-typ_CS"/>
</dbReference>
<keyword evidence="1" id="KW-0805">Transcription regulation</keyword>
<dbReference type="InterPro" id="IPR050204">
    <property type="entry name" value="AraC_XylS_family_regulators"/>
</dbReference>
<dbReference type="PANTHER" id="PTHR46796:SF13">
    <property type="entry name" value="HTH-TYPE TRANSCRIPTIONAL ACTIVATOR RHAS"/>
    <property type="match status" value="1"/>
</dbReference>
<dbReference type="InterPro" id="IPR018060">
    <property type="entry name" value="HTH_AraC"/>
</dbReference>
<keyword evidence="3" id="KW-0804">Transcription</keyword>
<dbReference type="PROSITE" id="PS01124">
    <property type="entry name" value="HTH_ARAC_FAMILY_2"/>
    <property type="match status" value="1"/>
</dbReference>
<evidence type="ECO:0000256" key="3">
    <source>
        <dbReference type="ARBA" id="ARBA00023163"/>
    </source>
</evidence>
<evidence type="ECO:0000313" key="6">
    <source>
        <dbReference type="Proteomes" id="UP000184600"/>
    </source>
</evidence>
<keyword evidence="6" id="KW-1185">Reference proteome</keyword>
<evidence type="ECO:0000259" key="4">
    <source>
        <dbReference type="PROSITE" id="PS01124"/>
    </source>
</evidence>
<dbReference type="Gene3D" id="1.10.10.60">
    <property type="entry name" value="Homeodomain-like"/>
    <property type="match status" value="2"/>
</dbReference>
<dbReference type="SUPFAM" id="SSF46689">
    <property type="entry name" value="Homeodomain-like"/>
    <property type="match status" value="2"/>
</dbReference>
<organism evidence="5 6">
    <name type="scientific">Vibrio quintilis</name>
    <dbReference type="NCBI Taxonomy" id="1117707"/>
    <lineage>
        <taxon>Bacteria</taxon>
        <taxon>Pseudomonadati</taxon>
        <taxon>Pseudomonadota</taxon>
        <taxon>Gammaproteobacteria</taxon>
        <taxon>Vibrionales</taxon>
        <taxon>Vibrionaceae</taxon>
        <taxon>Vibrio</taxon>
    </lineage>
</organism>
<dbReference type="EMBL" id="FRFG01000013">
    <property type="protein sequence ID" value="SHO55273.1"/>
    <property type="molecule type" value="Genomic_DNA"/>
</dbReference>
<reference evidence="6" key="1">
    <citation type="submission" date="2016-12" db="EMBL/GenBank/DDBJ databases">
        <authorList>
            <person name="Rodrigo-Torres L."/>
            <person name="Arahal R.D."/>
            <person name="Lucena T."/>
        </authorList>
    </citation>
    <scope>NUCLEOTIDE SEQUENCE [LARGE SCALE GENOMIC DNA]</scope>
</reference>
<dbReference type="GO" id="GO:0003700">
    <property type="term" value="F:DNA-binding transcription factor activity"/>
    <property type="evidence" value="ECO:0007669"/>
    <property type="project" value="InterPro"/>
</dbReference>
<evidence type="ECO:0000256" key="1">
    <source>
        <dbReference type="ARBA" id="ARBA00023015"/>
    </source>
</evidence>
<dbReference type="InterPro" id="IPR009057">
    <property type="entry name" value="Homeodomain-like_sf"/>
</dbReference>
<dbReference type="OrthoDB" id="282744at2"/>
<dbReference type="Proteomes" id="UP000184600">
    <property type="component" value="Unassembled WGS sequence"/>
</dbReference>
<dbReference type="PANTHER" id="PTHR46796">
    <property type="entry name" value="HTH-TYPE TRANSCRIPTIONAL ACTIVATOR RHAS-RELATED"/>
    <property type="match status" value="1"/>
</dbReference>
<keyword evidence="2" id="KW-0238">DNA-binding</keyword>
<gene>
    <name evidence="5" type="primary">rhaS_2</name>
    <name evidence="5" type="ORF">VQ7734_00992</name>
</gene>
<proteinExistence type="predicted"/>
<evidence type="ECO:0000256" key="2">
    <source>
        <dbReference type="ARBA" id="ARBA00023125"/>
    </source>
</evidence>
<name>A0A1M7YRN9_9VIBR</name>
<feature type="domain" description="HTH araC/xylS-type" evidence="4">
    <location>
        <begin position="30"/>
        <end position="129"/>
    </location>
</feature>
<accession>A0A1M7YRN9</accession>
<dbReference type="AlphaFoldDB" id="A0A1M7YRN9"/>